<dbReference type="SMART" id="SM00886">
    <property type="entry name" value="Dabb"/>
    <property type="match status" value="1"/>
</dbReference>
<dbReference type="PROSITE" id="PS51502">
    <property type="entry name" value="S_R_A_B_BARREL"/>
    <property type="match status" value="1"/>
</dbReference>
<proteinExistence type="predicted"/>
<dbReference type="Gene3D" id="3.30.70.100">
    <property type="match status" value="1"/>
</dbReference>
<sequence>MIRNVVVGKLLDGVALATVRPGLDAIAALESPGRLACRVGTDLRLREQPWDFAITNDWADEASYRAYDLDEEHDRIRRELFAPLCEQIVRVQFEVPDTP</sequence>
<dbReference type="OrthoDB" id="3536734at2"/>
<reference evidence="2 3" key="1">
    <citation type="submission" date="2019-07" db="EMBL/GenBank/DDBJ databases">
        <title>Quadrisphaera sp. strain DD2A genome sequencing and assembly.</title>
        <authorList>
            <person name="Kim I."/>
        </authorList>
    </citation>
    <scope>NUCLEOTIDE SEQUENCE [LARGE SCALE GENOMIC DNA]</scope>
    <source>
        <strain evidence="2 3">DD2A</strain>
    </source>
</reference>
<evidence type="ECO:0000259" key="1">
    <source>
        <dbReference type="PROSITE" id="PS51502"/>
    </source>
</evidence>
<dbReference type="RefSeq" id="WP_147927989.1">
    <property type="nucleotide sequence ID" value="NZ_VKAC01000013.1"/>
</dbReference>
<name>A0A5C8Z5J7_9ACTN</name>
<dbReference type="EMBL" id="VKAC01000013">
    <property type="protein sequence ID" value="TXR52559.1"/>
    <property type="molecule type" value="Genomic_DNA"/>
</dbReference>
<evidence type="ECO:0000313" key="2">
    <source>
        <dbReference type="EMBL" id="TXR52559.1"/>
    </source>
</evidence>
<gene>
    <name evidence="2" type="ORF">FMM08_19140</name>
</gene>
<accession>A0A5C8Z5J7</accession>
<protein>
    <submittedName>
        <fullName evidence="2">Dabb family protein</fullName>
    </submittedName>
</protein>
<organism evidence="2 3">
    <name type="scientific">Quadrisphaera setariae</name>
    <dbReference type="NCBI Taxonomy" id="2593304"/>
    <lineage>
        <taxon>Bacteria</taxon>
        <taxon>Bacillati</taxon>
        <taxon>Actinomycetota</taxon>
        <taxon>Actinomycetes</taxon>
        <taxon>Kineosporiales</taxon>
        <taxon>Kineosporiaceae</taxon>
        <taxon>Quadrisphaera</taxon>
    </lineage>
</organism>
<dbReference type="InterPro" id="IPR013097">
    <property type="entry name" value="Dabb"/>
</dbReference>
<comment type="caution">
    <text evidence="2">The sequence shown here is derived from an EMBL/GenBank/DDBJ whole genome shotgun (WGS) entry which is preliminary data.</text>
</comment>
<dbReference type="SUPFAM" id="SSF54909">
    <property type="entry name" value="Dimeric alpha+beta barrel"/>
    <property type="match status" value="1"/>
</dbReference>
<dbReference type="InterPro" id="IPR011008">
    <property type="entry name" value="Dimeric_a/b-barrel"/>
</dbReference>
<feature type="domain" description="Stress-response A/B barrel" evidence="1">
    <location>
        <begin position="2"/>
        <end position="93"/>
    </location>
</feature>
<evidence type="ECO:0000313" key="3">
    <source>
        <dbReference type="Proteomes" id="UP000321234"/>
    </source>
</evidence>
<dbReference type="Proteomes" id="UP000321234">
    <property type="component" value="Unassembled WGS sequence"/>
</dbReference>
<dbReference type="Pfam" id="PF07876">
    <property type="entry name" value="Dabb"/>
    <property type="match status" value="1"/>
</dbReference>
<keyword evidence="3" id="KW-1185">Reference proteome</keyword>
<dbReference type="AlphaFoldDB" id="A0A5C8Z5J7"/>